<protein>
    <submittedName>
        <fullName evidence="1">Mediator of RNA polymerase II transcription subunit 6</fullName>
    </submittedName>
</protein>
<keyword evidence="2" id="KW-1185">Reference proteome</keyword>
<comment type="caution">
    <text evidence="1">The sequence shown here is derived from an EMBL/GenBank/DDBJ whole genome shotgun (WGS) entry which is preliminary data.</text>
</comment>
<proteinExistence type="predicted"/>
<accession>A0ACC2RGK8</accession>
<evidence type="ECO:0000313" key="1">
    <source>
        <dbReference type="EMBL" id="KAJ9049181.1"/>
    </source>
</evidence>
<name>A0ACC2RGK8_9FUNG</name>
<evidence type="ECO:0000313" key="2">
    <source>
        <dbReference type="Proteomes" id="UP001165960"/>
    </source>
</evidence>
<dbReference type="Proteomes" id="UP001165960">
    <property type="component" value="Unassembled WGS sequence"/>
</dbReference>
<reference evidence="1" key="1">
    <citation type="submission" date="2022-04" db="EMBL/GenBank/DDBJ databases">
        <title>Genome of the entomopathogenic fungus Entomophthora muscae.</title>
        <authorList>
            <person name="Elya C."/>
            <person name="Lovett B.R."/>
            <person name="Lee E."/>
            <person name="Macias A.M."/>
            <person name="Hajek A.E."/>
            <person name="De Bivort B.L."/>
            <person name="Kasson M.T."/>
            <person name="De Fine Licht H.H."/>
            <person name="Stajich J.E."/>
        </authorList>
    </citation>
    <scope>NUCLEOTIDE SEQUENCE</scope>
    <source>
        <strain evidence="1">Berkeley</strain>
    </source>
</reference>
<gene>
    <name evidence="1" type="primary">MED6</name>
    <name evidence="1" type="ORF">DSO57_1027301</name>
</gene>
<organism evidence="1 2">
    <name type="scientific">Entomophthora muscae</name>
    <dbReference type="NCBI Taxonomy" id="34485"/>
    <lineage>
        <taxon>Eukaryota</taxon>
        <taxon>Fungi</taxon>
        <taxon>Fungi incertae sedis</taxon>
        <taxon>Zoopagomycota</taxon>
        <taxon>Entomophthoromycotina</taxon>
        <taxon>Entomophthoromycetes</taxon>
        <taxon>Entomophthorales</taxon>
        <taxon>Entomophthoraceae</taxon>
        <taxon>Entomophthora</taxon>
    </lineage>
</organism>
<sequence>MSQQDLTGIEWRFSEWLVANGGLNPENVLEYFSLSPFWDPNSNNATLKMQTNFNSLEGDGSRLKNMIGIEFELVKEQYPILYIIQKQRRRSPTEAIPMAVYYIINGNIYQAPDLYSVLANRMLTIVNHLNRAFREVYNYVEFHPSSGYRWKFNLPKVEEAEKKSQDTAIQRAIEFKNSIDRVFFNEMSSKNEEKKAAAPAEHPALVKLSSAQEVLNRVSPDSQKLISANTSVSTPSSNDGGKLKRKSEKDGTKKKKKVKTETPQA</sequence>
<dbReference type="EMBL" id="QTSX02007265">
    <property type="protein sequence ID" value="KAJ9049181.1"/>
    <property type="molecule type" value="Genomic_DNA"/>
</dbReference>